<protein>
    <recommendedName>
        <fullName evidence="1">DinB-like domain-containing protein</fullName>
    </recommendedName>
</protein>
<dbReference type="Proteomes" id="UP000076715">
    <property type="component" value="Unassembled WGS sequence"/>
</dbReference>
<organism evidence="2 3">
    <name type="scientific">Aquimarina aggregata</name>
    <dbReference type="NCBI Taxonomy" id="1642818"/>
    <lineage>
        <taxon>Bacteria</taxon>
        <taxon>Pseudomonadati</taxon>
        <taxon>Bacteroidota</taxon>
        <taxon>Flavobacteriia</taxon>
        <taxon>Flavobacteriales</taxon>
        <taxon>Flavobacteriaceae</taxon>
        <taxon>Aquimarina</taxon>
    </lineage>
</organism>
<dbReference type="RefSeq" id="WP_066317231.1">
    <property type="nucleotide sequence ID" value="NZ_CANLSS010000017.1"/>
</dbReference>
<gene>
    <name evidence="2" type="ORF">AWE51_11940</name>
</gene>
<evidence type="ECO:0000259" key="1">
    <source>
        <dbReference type="Pfam" id="PF12867"/>
    </source>
</evidence>
<accession>A0A162CM29</accession>
<dbReference type="Gene3D" id="1.20.120.450">
    <property type="entry name" value="dinb family like domain"/>
    <property type="match status" value="1"/>
</dbReference>
<dbReference type="OrthoDB" id="119432at2"/>
<evidence type="ECO:0000313" key="2">
    <source>
        <dbReference type="EMBL" id="KZS39254.1"/>
    </source>
</evidence>
<comment type="caution">
    <text evidence="2">The sequence shown here is derived from an EMBL/GenBank/DDBJ whole genome shotgun (WGS) entry which is preliminary data.</text>
</comment>
<proteinExistence type="predicted"/>
<dbReference type="AlphaFoldDB" id="A0A162CM29"/>
<reference evidence="2 3" key="1">
    <citation type="submission" date="2016-01" db="EMBL/GenBank/DDBJ databases">
        <title>The draft genome sequence of Aquimarina sp. RZW4-3-2.</title>
        <authorList>
            <person name="Wang Y."/>
        </authorList>
    </citation>
    <scope>NUCLEOTIDE SEQUENCE [LARGE SCALE GENOMIC DNA]</scope>
    <source>
        <strain evidence="2 3">RZW4-3-2</strain>
    </source>
</reference>
<dbReference type="STRING" id="1642818.AWE51_11940"/>
<feature type="domain" description="DinB-like" evidence="1">
    <location>
        <begin position="11"/>
        <end position="140"/>
    </location>
</feature>
<dbReference type="Pfam" id="PF12867">
    <property type="entry name" value="DinB_2"/>
    <property type="match status" value="1"/>
</dbReference>
<name>A0A162CM29_9FLAO</name>
<dbReference type="InterPro" id="IPR024775">
    <property type="entry name" value="DinB-like"/>
</dbReference>
<sequence length="156" mass="18481">MNSIEIILLNFSETRRRSIKLWKGIPDEFLNWKPDQKAFSILEMIRHTLETEHLFHTIIKNRGDLGDYKSPWMDLEYSNLENELAIAKKYREDFISMIQNLTASDLKTIRIERREVGQSKNLGDYLNRIAYHESVHTGQMLGYLRTLGVNRPLIWD</sequence>
<dbReference type="InterPro" id="IPR034660">
    <property type="entry name" value="DinB/YfiT-like"/>
</dbReference>
<keyword evidence="3" id="KW-1185">Reference proteome</keyword>
<evidence type="ECO:0000313" key="3">
    <source>
        <dbReference type="Proteomes" id="UP000076715"/>
    </source>
</evidence>
<dbReference type="EMBL" id="LQRT01000035">
    <property type="protein sequence ID" value="KZS39254.1"/>
    <property type="molecule type" value="Genomic_DNA"/>
</dbReference>
<dbReference type="SUPFAM" id="SSF109854">
    <property type="entry name" value="DinB/YfiT-like putative metalloenzymes"/>
    <property type="match status" value="1"/>
</dbReference>